<dbReference type="Proteomes" id="UP000190831">
    <property type="component" value="Chromosome F"/>
</dbReference>
<dbReference type="InterPro" id="IPR020373">
    <property type="entry name" value="Kgd4/YMR-31"/>
</dbReference>
<reference evidence="5" key="1">
    <citation type="submission" date="2016-03" db="EMBL/GenBank/DDBJ databases">
        <authorList>
            <person name="Devillers H."/>
        </authorList>
    </citation>
    <scope>NUCLEOTIDE SEQUENCE [LARGE SCALE GENOMIC DNA]</scope>
</reference>
<evidence type="ECO:0000256" key="1">
    <source>
        <dbReference type="ARBA" id="ARBA00004173"/>
    </source>
</evidence>
<dbReference type="Pfam" id="PF10937">
    <property type="entry name" value="Kgd4-YMR31"/>
    <property type="match status" value="1"/>
</dbReference>
<dbReference type="OrthoDB" id="2116030at2759"/>
<dbReference type="OMA" id="AYEPMIK"/>
<sequence length="125" mass="13579">MRQTAAKLAKSYTPMIKFVGTKHPIPPHASEIKAHPCTVAGMLPGSPECIPAGEFLSKLKPFKVVPFKGQGARNKVGENSNKAYKFTDRPLKEDEVASIFELPSKFHFRPIDSAEMDAINAGGAL</sequence>
<gene>
    <name evidence="4" type="ORF">LAFE_0F17920G</name>
</gene>
<comment type="subcellular location">
    <subcellularLocation>
        <location evidence="1">Mitochondrion</location>
    </subcellularLocation>
</comment>
<evidence type="ECO:0000256" key="3">
    <source>
        <dbReference type="ARBA" id="ARBA00043970"/>
    </source>
</evidence>
<dbReference type="GO" id="GO:0005739">
    <property type="term" value="C:mitochondrion"/>
    <property type="evidence" value="ECO:0007669"/>
    <property type="project" value="UniProtKB-SubCell"/>
</dbReference>
<dbReference type="EMBL" id="LT598490">
    <property type="protein sequence ID" value="SCW02953.1"/>
    <property type="molecule type" value="Genomic_DNA"/>
</dbReference>
<name>A0A1G4MGM3_LACFM</name>
<accession>A0A1G4MGM3</accession>
<dbReference type="GO" id="GO:0006103">
    <property type="term" value="P:2-oxoglutarate metabolic process"/>
    <property type="evidence" value="ECO:0007669"/>
    <property type="project" value="InterPro"/>
</dbReference>
<evidence type="ECO:0000256" key="2">
    <source>
        <dbReference type="ARBA" id="ARBA00023128"/>
    </source>
</evidence>
<proteinExistence type="inferred from homology"/>
<organism evidence="4 5">
    <name type="scientific">Lachancea fermentati</name>
    <name type="common">Zygosaccharomyces fermentati</name>
    <dbReference type="NCBI Taxonomy" id="4955"/>
    <lineage>
        <taxon>Eukaryota</taxon>
        <taxon>Fungi</taxon>
        <taxon>Dikarya</taxon>
        <taxon>Ascomycota</taxon>
        <taxon>Saccharomycotina</taxon>
        <taxon>Saccharomycetes</taxon>
        <taxon>Saccharomycetales</taxon>
        <taxon>Saccharomycetaceae</taxon>
        <taxon>Lachancea</taxon>
    </lineage>
</organism>
<protein>
    <submittedName>
        <fullName evidence="4">LAFE_0F17920g1_1</fullName>
    </submittedName>
</protein>
<keyword evidence="5" id="KW-1185">Reference proteome</keyword>
<keyword evidence="2" id="KW-0496">Mitochondrion</keyword>
<comment type="similarity">
    <text evidence="3">Belongs to the alpha-ketoglutarate dehydrogenase component 4 family.</text>
</comment>
<evidence type="ECO:0000313" key="4">
    <source>
        <dbReference type="EMBL" id="SCW02953.1"/>
    </source>
</evidence>
<dbReference type="AlphaFoldDB" id="A0A1G4MGM3"/>
<evidence type="ECO:0000313" key="5">
    <source>
        <dbReference type="Proteomes" id="UP000190831"/>
    </source>
</evidence>